<feature type="compositionally biased region" description="Low complexity" evidence="1">
    <location>
        <begin position="211"/>
        <end position="235"/>
    </location>
</feature>
<protein>
    <submittedName>
        <fullName evidence="2">Uncharacterized protein</fullName>
    </submittedName>
</protein>
<feature type="region of interest" description="Disordered" evidence="1">
    <location>
        <begin position="209"/>
        <end position="235"/>
    </location>
</feature>
<evidence type="ECO:0000256" key="1">
    <source>
        <dbReference type="SAM" id="MobiDB-lite"/>
    </source>
</evidence>
<proteinExistence type="predicted"/>
<organism evidence="2">
    <name type="scientific">seawater metagenome</name>
    <dbReference type="NCBI Taxonomy" id="1561972"/>
    <lineage>
        <taxon>unclassified sequences</taxon>
        <taxon>metagenomes</taxon>
        <taxon>ecological metagenomes</taxon>
    </lineage>
</organism>
<dbReference type="AlphaFoldDB" id="A0A5E8CMB6"/>
<dbReference type="EMBL" id="CABVLZ010000007">
    <property type="protein sequence ID" value="VVU95672.1"/>
    <property type="molecule type" value="Genomic_DNA"/>
</dbReference>
<name>A0A5E8CMB6_9ZZZZ</name>
<gene>
    <name evidence="2" type="ORF">CPAV1605_1427</name>
</gene>
<accession>A0A5E8CMB6</accession>
<reference evidence="2" key="1">
    <citation type="submission" date="2019-09" db="EMBL/GenBank/DDBJ databases">
        <authorList>
            <person name="Needham M D."/>
        </authorList>
    </citation>
    <scope>NUCLEOTIDE SEQUENCE</scope>
</reference>
<sequence length="439" mass="48745">MGKEKILFGAAVLMAGSTLKNKRQIDNTKSTNSVIVNEISKDLFEEIVNFKNLIEKNYPNSKLILSGERESLFRDIGLFYKCFKGKVKLSDYNLKNFSNKFIKLEDEIVFKSFSEDEQVSIKKINNKTKDSEIVGVTGSKINSVKNGYFLPLGDHVLTLVKDNLILDILERFGYGGDVIFQYTDEETNCKLSVKLVAYNWMHSASKTMSHATSDASKTTSNATSNVSNTASKVADTTASTATTTSDVITDTTEAAVETTGEIIVETTEEVVVITKKTFEEQYKKISPEIKNNVEKAYNKLVKDYKGIEGTIQKMAYDIAKALQKIECEACTSSVSVALSLTFEGIEEENEYLLYLIVQKLVVAAGTTIACDILVPYFQEFLHKYIKCDIVDECLANIICDIITSQGNLFKSEIFGYLAGVACWQAGACDKLPACLQKIN</sequence>
<evidence type="ECO:0000313" key="2">
    <source>
        <dbReference type="EMBL" id="VVU95672.1"/>
    </source>
</evidence>